<dbReference type="GO" id="GO:0043565">
    <property type="term" value="F:sequence-specific DNA binding"/>
    <property type="evidence" value="ECO:0007669"/>
    <property type="project" value="InterPro"/>
</dbReference>
<organism evidence="7 8">
    <name type="scientific">Pseudomonas abietaniphila</name>
    <dbReference type="NCBI Taxonomy" id="89065"/>
    <lineage>
        <taxon>Bacteria</taxon>
        <taxon>Pseudomonadati</taxon>
        <taxon>Pseudomonadota</taxon>
        <taxon>Gammaproteobacteria</taxon>
        <taxon>Pseudomonadales</taxon>
        <taxon>Pseudomonadaceae</taxon>
        <taxon>Pseudomonas</taxon>
    </lineage>
</organism>
<evidence type="ECO:0000256" key="3">
    <source>
        <dbReference type="ARBA" id="ARBA00023125"/>
    </source>
</evidence>
<dbReference type="Pfam" id="PF12833">
    <property type="entry name" value="HTH_18"/>
    <property type="match status" value="1"/>
</dbReference>
<protein>
    <submittedName>
        <fullName evidence="7">Transcriptional regulator, AraC family</fullName>
    </submittedName>
</protein>
<proteinExistence type="predicted"/>
<evidence type="ECO:0000256" key="5">
    <source>
        <dbReference type="ARBA" id="ARBA00037345"/>
    </source>
</evidence>
<reference evidence="8" key="1">
    <citation type="submission" date="2016-10" db="EMBL/GenBank/DDBJ databases">
        <authorList>
            <person name="Varghese N."/>
            <person name="Submissions S."/>
        </authorList>
    </citation>
    <scope>NUCLEOTIDE SEQUENCE [LARGE SCALE GENOMIC DNA]</scope>
    <source>
        <strain evidence="8">ATCC 700689</strain>
    </source>
</reference>
<dbReference type="Pfam" id="PF12852">
    <property type="entry name" value="Cupin_6"/>
    <property type="match status" value="1"/>
</dbReference>
<sequence>MIIQNPSSDPLSDVLALAGLKAACSVRLRAGGQWALRFQPIELKFNVVLRGECWLCMDGLPPRHLCAGDCFVVSRTPFVLASAPQIPAVNASEVFALSGSSAAYGVGDDVELLGGSVSLISPGAADLLDLLPPAIVIHAGSGGASSFAWLLDELDREWQSTQAGAYAMCNDLLRLIFVHALRHHITTADIADLAWLGGLRDPDIASVMRAVHGAPEKPWRLADMAEIASMSRSSFAALFKARVGQSPVEYATCWRMKVAASRLSRGDTSVAAVAASLGYLSDAAFGVAFRRVHGVSPGQYRRAFQP</sequence>
<dbReference type="Proteomes" id="UP000182894">
    <property type="component" value="Unassembled WGS sequence"/>
</dbReference>
<evidence type="ECO:0000256" key="4">
    <source>
        <dbReference type="ARBA" id="ARBA00023163"/>
    </source>
</evidence>
<keyword evidence="3" id="KW-0238">DNA-binding</keyword>
<dbReference type="Gene3D" id="1.10.10.60">
    <property type="entry name" value="Homeodomain-like"/>
    <property type="match status" value="2"/>
</dbReference>
<dbReference type="AlphaFoldDB" id="A0A1G7VNX4"/>
<dbReference type="InterPro" id="IPR018062">
    <property type="entry name" value="HTH_AraC-typ_CS"/>
</dbReference>
<dbReference type="SMART" id="SM00342">
    <property type="entry name" value="HTH_ARAC"/>
    <property type="match status" value="1"/>
</dbReference>
<dbReference type="SUPFAM" id="SSF46689">
    <property type="entry name" value="Homeodomain-like"/>
    <property type="match status" value="2"/>
</dbReference>
<dbReference type="PROSITE" id="PS00041">
    <property type="entry name" value="HTH_ARAC_FAMILY_1"/>
    <property type="match status" value="1"/>
</dbReference>
<evidence type="ECO:0000256" key="2">
    <source>
        <dbReference type="ARBA" id="ARBA00023015"/>
    </source>
</evidence>
<dbReference type="InterPro" id="IPR018060">
    <property type="entry name" value="HTH_AraC"/>
</dbReference>
<dbReference type="RefSeq" id="WP_074751050.1">
    <property type="nucleotide sequence ID" value="NZ_FNCO01000002.1"/>
</dbReference>
<comment type="function">
    <text evidence="5">Regulatory protein of the TOL plasmid xyl operons. XylS activates the xylXYZLTEGFJQKIH operon required for the degradation of toluene, m-xylene and p-xylene.</text>
</comment>
<keyword evidence="4" id="KW-0804">Transcription</keyword>
<dbReference type="GO" id="GO:0003700">
    <property type="term" value="F:DNA-binding transcription factor activity"/>
    <property type="evidence" value="ECO:0007669"/>
    <property type="project" value="InterPro"/>
</dbReference>
<feature type="domain" description="HTH araC/xylS-type" evidence="6">
    <location>
        <begin position="205"/>
        <end position="303"/>
    </location>
</feature>
<keyword evidence="8" id="KW-1185">Reference proteome</keyword>
<evidence type="ECO:0000313" key="7">
    <source>
        <dbReference type="EMBL" id="SDG60580.1"/>
    </source>
</evidence>
<gene>
    <name evidence="7" type="ORF">SAMN05216605_102541</name>
</gene>
<evidence type="ECO:0000313" key="8">
    <source>
        <dbReference type="Proteomes" id="UP000182894"/>
    </source>
</evidence>
<keyword evidence="2" id="KW-0805">Transcription regulation</keyword>
<evidence type="ECO:0000256" key="1">
    <source>
        <dbReference type="ARBA" id="ARBA00004496"/>
    </source>
</evidence>
<name>A0A1G7VNX4_9PSED</name>
<dbReference type="InterPro" id="IPR032783">
    <property type="entry name" value="AraC_lig"/>
</dbReference>
<dbReference type="InterPro" id="IPR050204">
    <property type="entry name" value="AraC_XylS_family_regulators"/>
</dbReference>
<comment type="subcellular location">
    <subcellularLocation>
        <location evidence="1">Cytoplasm</location>
    </subcellularLocation>
</comment>
<dbReference type="PANTHER" id="PTHR46796">
    <property type="entry name" value="HTH-TYPE TRANSCRIPTIONAL ACTIVATOR RHAS-RELATED"/>
    <property type="match status" value="1"/>
</dbReference>
<dbReference type="InterPro" id="IPR009057">
    <property type="entry name" value="Homeodomain-like_sf"/>
</dbReference>
<dbReference type="EMBL" id="FNCO01000002">
    <property type="protein sequence ID" value="SDG60580.1"/>
    <property type="molecule type" value="Genomic_DNA"/>
</dbReference>
<dbReference type="PROSITE" id="PS01124">
    <property type="entry name" value="HTH_ARAC_FAMILY_2"/>
    <property type="match status" value="1"/>
</dbReference>
<dbReference type="PANTHER" id="PTHR46796:SF7">
    <property type="entry name" value="ARAC FAMILY TRANSCRIPTIONAL REGULATOR"/>
    <property type="match status" value="1"/>
</dbReference>
<dbReference type="STRING" id="89065.SAMN05216605_102541"/>
<dbReference type="GO" id="GO:0009893">
    <property type="term" value="P:positive regulation of metabolic process"/>
    <property type="evidence" value="ECO:0007669"/>
    <property type="project" value="UniProtKB-ARBA"/>
</dbReference>
<dbReference type="GO" id="GO:0005737">
    <property type="term" value="C:cytoplasm"/>
    <property type="evidence" value="ECO:0007669"/>
    <property type="project" value="UniProtKB-SubCell"/>
</dbReference>
<accession>A0A1G7VNX4</accession>
<evidence type="ECO:0000259" key="6">
    <source>
        <dbReference type="PROSITE" id="PS01124"/>
    </source>
</evidence>